<dbReference type="RefSeq" id="WP_011498798.1">
    <property type="nucleotide sequence ID" value="NC_007955.1"/>
</dbReference>
<proteinExistence type="predicted"/>
<dbReference type="OrthoDB" id="137643at2157"/>
<evidence type="ECO:0000256" key="3">
    <source>
        <dbReference type="ARBA" id="ARBA00022692"/>
    </source>
</evidence>
<feature type="transmembrane region" description="Helical" evidence="6">
    <location>
        <begin position="323"/>
        <end position="345"/>
    </location>
</feature>
<keyword evidence="9" id="KW-1185">Reference proteome</keyword>
<dbReference type="KEGG" id="mbu:Mbur_0671"/>
<evidence type="ECO:0000256" key="1">
    <source>
        <dbReference type="ARBA" id="ARBA00004651"/>
    </source>
</evidence>
<feature type="transmembrane region" description="Helical" evidence="6">
    <location>
        <begin position="295"/>
        <end position="314"/>
    </location>
</feature>
<dbReference type="HOGENOM" id="CLU_686257_0_0_2"/>
<dbReference type="InterPro" id="IPR027379">
    <property type="entry name" value="CLS_N"/>
</dbReference>
<organism evidence="8 9">
    <name type="scientific">Methanococcoides burtonii (strain DSM 6242 / NBRC 107633 / OCM 468 / ACE-M)</name>
    <dbReference type="NCBI Taxonomy" id="259564"/>
    <lineage>
        <taxon>Archaea</taxon>
        <taxon>Methanobacteriati</taxon>
        <taxon>Methanobacteriota</taxon>
        <taxon>Stenosarchaea group</taxon>
        <taxon>Methanomicrobia</taxon>
        <taxon>Methanosarcinales</taxon>
        <taxon>Methanosarcinaceae</taxon>
        <taxon>Methanococcoides</taxon>
    </lineage>
</organism>
<evidence type="ECO:0000256" key="5">
    <source>
        <dbReference type="ARBA" id="ARBA00023136"/>
    </source>
</evidence>
<feature type="domain" description="Cardiolipin synthase N-terminal" evidence="7">
    <location>
        <begin position="39"/>
        <end position="83"/>
    </location>
</feature>
<dbReference type="AlphaFoldDB" id="Q12Y36"/>
<keyword evidence="3 6" id="KW-0812">Transmembrane</keyword>
<evidence type="ECO:0000256" key="4">
    <source>
        <dbReference type="ARBA" id="ARBA00022989"/>
    </source>
</evidence>
<comment type="subcellular location">
    <subcellularLocation>
        <location evidence="1">Cell membrane</location>
        <topology evidence="1">Multi-pass membrane protein</topology>
    </subcellularLocation>
</comment>
<dbReference type="GO" id="GO:0005886">
    <property type="term" value="C:plasma membrane"/>
    <property type="evidence" value="ECO:0007669"/>
    <property type="project" value="UniProtKB-SubCell"/>
</dbReference>
<reference evidence="9" key="1">
    <citation type="journal article" date="2009" name="ISME J.">
        <title>The genome sequence of the psychrophilic archaeon, Methanococcoides burtonii: the role of genome evolution in cold adaptation.</title>
        <authorList>
            <person name="Allen M.A."/>
            <person name="Lauro F.M."/>
            <person name="Williams T.J."/>
            <person name="Burg D."/>
            <person name="Siddiqui K.S."/>
            <person name="De Francisci D."/>
            <person name="Chong K.W."/>
            <person name="Pilak O."/>
            <person name="Chew H.H."/>
            <person name="De Maere M.Z."/>
            <person name="Ting L."/>
            <person name="Katrib M."/>
            <person name="Ng C."/>
            <person name="Sowers K.R."/>
            <person name="Galperin M.Y."/>
            <person name="Anderson I.J."/>
            <person name="Ivanova N."/>
            <person name="Dalin E."/>
            <person name="Martinez M."/>
            <person name="Lapidus A."/>
            <person name="Hauser L."/>
            <person name="Land M."/>
            <person name="Thomas T."/>
            <person name="Cavicchioli R."/>
        </authorList>
    </citation>
    <scope>NUCLEOTIDE SEQUENCE [LARGE SCALE GENOMIC DNA]</scope>
    <source>
        <strain evidence="9">DSM 6242 / NBRC 107633 / OCM 468 / ACE-M</strain>
    </source>
</reference>
<feature type="transmembrane region" description="Helical" evidence="6">
    <location>
        <begin position="64"/>
        <end position="86"/>
    </location>
</feature>
<evidence type="ECO:0000256" key="2">
    <source>
        <dbReference type="ARBA" id="ARBA00022475"/>
    </source>
</evidence>
<gene>
    <name evidence="8" type="ordered locus">Mbur_0671</name>
</gene>
<protein>
    <recommendedName>
        <fullName evidence="7">Cardiolipin synthase N-terminal domain-containing protein</fullName>
    </recommendedName>
</protein>
<feature type="transmembrane region" description="Helical" evidence="6">
    <location>
        <begin position="186"/>
        <end position="207"/>
    </location>
</feature>
<feature type="transmembrane region" description="Helical" evidence="6">
    <location>
        <begin position="107"/>
        <end position="124"/>
    </location>
</feature>
<evidence type="ECO:0000313" key="8">
    <source>
        <dbReference type="EMBL" id="ABE51640.1"/>
    </source>
</evidence>
<dbReference type="GeneID" id="25393139"/>
<sequence length="401" mass="45366">MSKKISEWTITGLVMAFVILALSFYVGQFLWGIVAVVFVFWLWMLSDCLQRPTEHFPNAGEYEKLIWCLVIIVVNFIGAVLYYYLVKRKDQDEKESIDLNNISQKKVIISVLIFFLSLAIFVYLGQFFLWMIAVALLLIIFLIVSMLAVYLIKESSMTQTGKRMKQSLKALFTPTVTSIKNSINPIFSYSFIVVGLMIFIPAVFISVSPGFDPLLNSVAHVDKPLLSDDIIAQANYFYEEELLPNQQNYQGNYNSTIYSAMRYINKMGYPLSTAKVETWGEEYVRNRIQFVEDTVFAALSISSVAMLIGGLLAFQKKALMERFLLSTTFDSVSLLLGSVILLISINYGILADPSLLCKAISSGTFLLRNLIGVLLLITFSSSGLFVYLRTKKKEQVFQSDI</sequence>
<evidence type="ECO:0000313" key="9">
    <source>
        <dbReference type="Proteomes" id="UP000001979"/>
    </source>
</evidence>
<accession>Q12Y36</accession>
<keyword evidence="4 6" id="KW-1133">Transmembrane helix</keyword>
<feature type="transmembrane region" description="Helical" evidence="6">
    <location>
        <begin position="365"/>
        <end position="388"/>
    </location>
</feature>
<feature type="transmembrane region" description="Helical" evidence="6">
    <location>
        <begin position="130"/>
        <end position="152"/>
    </location>
</feature>
<dbReference type="STRING" id="259564.Mbur_0671"/>
<feature type="transmembrane region" description="Helical" evidence="6">
    <location>
        <begin position="12"/>
        <end position="44"/>
    </location>
</feature>
<name>Q12Y36_METBU</name>
<dbReference type="Pfam" id="PF13396">
    <property type="entry name" value="PLDc_N"/>
    <property type="match status" value="1"/>
</dbReference>
<keyword evidence="5 6" id="KW-0472">Membrane</keyword>
<evidence type="ECO:0000259" key="7">
    <source>
        <dbReference type="Pfam" id="PF13396"/>
    </source>
</evidence>
<evidence type="ECO:0000256" key="6">
    <source>
        <dbReference type="SAM" id="Phobius"/>
    </source>
</evidence>
<keyword evidence="2" id="KW-1003">Cell membrane</keyword>
<dbReference type="EMBL" id="CP000300">
    <property type="protein sequence ID" value="ABE51640.1"/>
    <property type="molecule type" value="Genomic_DNA"/>
</dbReference>
<dbReference type="Proteomes" id="UP000001979">
    <property type="component" value="Chromosome"/>
</dbReference>